<reference evidence="11" key="1">
    <citation type="submission" date="2013-11" db="EMBL/GenBank/DDBJ databases">
        <title>Genome sequence of the fusiform rust pathogen reveals effectors for host alternation and coevolution with pine.</title>
        <authorList>
            <consortium name="DOE Joint Genome Institute"/>
            <person name="Smith K."/>
            <person name="Pendleton A."/>
            <person name="Kubisiak T."/>
            <person name="Anderson C."/>
            <person name="Salamov A."/>
            <person name="Aerts A."/>
            <person name="Riley R."/>
            <person name="Clum A."/>
            <person name="Lindquist E."/>
            <person name="Ence D."/>
            <person name="Campbell M."/>
            <person name="Kronenberg Z."/>
            <person name="Feau N."/>
            <person name="Dhillon B."/>
            <person name="Hamelin R."/>
            <person name="Burleigh J."/>
            <person name="Smith J."/>
            <person name="Yandell M."/>
            <person name="Nelson C."/>
            <person name="Grigoriev I."/>
            <person name="Davis J."/>
        </authorList>
    </citation>
    <scope>NUCLEOTIDE SEQUENCE</scope>
    <source>
        <strain evidence="11">G11</strain>
    </source>
</reference>
<dbReference type="Proteomes" id="UP000886653">
    <property type="component" value="Unassembled WGS sequence"/>
</dbReference>
<keyword evidence="4 8" id="KW-0378">Hydrolase</keyword>
<protein>
    <recommendedName>
        <fullName evidence="2 9">Lysophospholipase</fullName>
        <ecNumber evidence="2 9">3.1.1.5</ecNumber>
    </recommendedName>
</protein>
<comment type="caution">
    <text evidence="11">The sequence shown here is derived from an EMBL/GenBank/DDBJ whole genome shotgun (WGS) entry which is preliminary data.</text>
</comment>
<evidence type="ECO:0000313" key="11">
    <source>
        <dbReference type="EMBL" id="KAG0145240.1"/>
    </source>
</evidence>
<evidence type="ECO:0000256" key="2">
    <source>
        <dbReference type="ARBA" id="ARBA00013274"/>
    </source>
</evidence>
<evidence type="ECO:0000256" key="3">
    <source>
        <dbReference type="ARBA" id="ARBA00022729"/>
    </source>
</evidence>
<sequence>MYLSLLQITTPHPRSNTHSTLPLYRRDLAISNSPSGGYAPSKANCPADLYIRLANQYPWSLSPGESAYVSTKANLSLPLWSDFLSRAGMVDFKIDSFLEKAKTLGARAGETLPNVGFALSGGGNRALLYSASILDAFDSRNPKAMKARTGGILQLSNYATGLSAGSWLLGSWATSNFERFPSLNQTVWGYTKKNGYVSSRNLKKYPKYYHVVRKKKKAGFPVSFVDLWALILGTQFIKDPNDGKGVLFSAVRDTPAYRDHLFPLPILVSLSRPGVGKNITLTSPMYEFTPSDFGIWHPNLNASIPMEYMGSRSAAVTGQAVSCVKGFDNMGICFLQGASSNVFSFQDGSDPNPSFWKKLLKLFIKGEFFEALVPNPFQGQEAGIFGDNGFDDSNRDTLLLADGAMAAENLPLFPLLQPSRKVDIIFALDGSVNGKAFDNPHVHGYPNGTSLFLTSRKLSSPEYRGYQFPKIPDAMNGSFALAGYHKRPTLFGCEDNNVPLILYLPNYFVSTLTNMPTMQTDYTWQELDGFFENGFFIATQSNSTYVDPQWPACLACAMIDKQRARNQQDRTKQCTACFRRYCASS</sequence>
<keyword evidence="6 8" id="KW-0443">Lipid metabolism</keyword>
<evidence type="ECO:0000256" key="4">
    <source>
        <dbReference type="ARBA" id="ARBA00022801"/>
    </source>
</evidence>
<keyword evidence="7" id="KW-0325">Glycoprotein</keyword>
<dbReference type="PANTHER" id="PTHR10728:SF33">
    <property type="entry name" value="LYSOPHOSPHOLIPASE 1-RELATED"/>
    <property type="match status" value="1"/>
</dbReference>
<keyword evidence="3" id="KW-0732">Signal</keyword>
<keyword evidence="5 8" id="KW-0442">Lipid degradation</keyword>
<dbReference type="PANTHER" id="PTHR10728">
    <property type="entry name" value="CYTOSOLIC PHOSPHOLIPASE A2"/>
    <property type="match status" value="1"/>
</dbReference>
<dbReference type="SMART" id="SM00022">
    <property type="entry name" value="PLAc"/>
    <property type="match status" value="1"/>
</dbReference>
<evidence type="ECO:0000256" key="1">
    <source>
        <dbReference type="ARBA" id="ARBA00008780"/>
    </source>
</evidence>
<dbReference type="PROSITE" id="PS51210">
    <property type="entry name" value="PLA2C"/>
    <property type="match status" value="1"/>
</dbReference>
<dbReference type="EMBL" id="MU167280">
    <property type="protein sequence ID" value="KAG0145240.1"/>
    <property type="molecule type" value="Genomic_DNA"/>
</dbReference>
<evidence type="ECO:0000256" key="8">
    <source>
        <dbReference type="PROSITE-ProRule" id="PRU00555"/>
    </source>
</evidence>
<dbReference type="InterPro" id="IPR002642">
    <property type="entry name" value="LysoPLipase_cat_dom"/>
</dbReference>
<dbReference type="Pfam" id="PF01735">
    <property type="entry name" value="PLA2_B"/>
    <property type="match status" value="1"/>
</dbReference>
<gene>
    <name evidence="11" type="ORF">CROQUDRAFT_46067</name>
</gene>
<evidence type="ECO:0000259" key="10">
    <source>
        <dbReference type="PROSITE" id="PS51210"/>
    </source>
</evidence>
<dbReference type="Gene3D" id="3.40.1090.10">
    <property type="entry name" value="Cytosolic phospholipase A2 catalytic domain"/>
    <property type="match status" value="1"/>
</dbReference>
<proteinExistence type="inferred from homology"/>
<accession>A0A9P6TB33</accession>
<dbReference type="GO" id="GO:0004623">
    <property type="term" value="F:phospholipase A2 activity"/>
    <property type="evidence" value="ECO:0007669"/>
    <property type="project" value="TreeGrafter"/>
</dbReference>
<evidence type="ECO:0000256" key="7">
    <source>
        <dbReference type="ARBA" id="ARBA00023180"/>
    </source>
</evidence>
<evidence type="ECO:0000256" key="6">
    <source>
        <dbReference type="ARBA" id="ARBA00023098"/>
    </source>
</evidence>
<evidence type="ECO:0000256" key="9">
    <source>
        <dbReference type="RuleBase" id="RU362103"/>
    </source>
</evidence>
<dbReference type="GO" id="GO:0005829">
    <property type="term" value="C:cytosol"/>
    <property type="evidence" value="ECO:0007669"/>
    <property type="project" value="TreeGrafter"/>
</dbReference>
<feature type="domain" description="PLA2c" evidence="10">
    <location>
        <begin position="44"/>
        <end position="585"/>
    </location>
</feature>
<dbReference type="AlphaFoldDB" id="A0A9P6TB33"/>
<keyword evidence="12" id="KW-1185">Reference proteome</keyword>
<comment type="similarity">
    <text evidence="1 9">Belongs to the lysophospholipase family.</text>
</comment>
<evidence type="ECO:0000256" key="5">
    <source>
        <dbReference type="ARBA" id="ARBA00022963"/>
    </source>
</evidence>
<organism evidence="11 12">
    <name type="scientific">Cronartium quercuum f. sp. fusiforme G11</name>
    <dbReference type="NCBI Taxonomy" id="708437"/>
    <lineage>
        <taxon>Eukaryota</taxon>
        <taxon>Fungi</taxon>
        <taxon>Dikarya</taxon>
        <taxon>Basidiomycota</taxon>
        <taxon>Pucciniomycotina</taxon>
        <taxon>Pucciniomycetes</taxon>
        <taxon>Pucciniales</taxon>
        <taxon>Coleosporiaceae</taxon>
        <taxon>Cronartium</taxon>
    </lineage>
</organism>
<evidence type="ECO:0000313" key="12">
    <source>
        <dbReference type="Proteomes" id="UP000886653"/>
    </source>
</evidence>
<dbReference type="InterPro" id="IPR016035">
    <property type="entry name" value="Acyl_Trfase/lysoPLipase"/>
</dbReference>
<name>A0A9P6TB33_9BASI</name>
<dbReference type="OrthoDB" id="4084751at2759"/>
<dbReference type="GO" id="GO:0004622">
    <property type="term" value="F:phosphatidylcholine lysophospholipase activity"/>
    <property type="evidence" value="ECO:0007669"/>
    <property type="project" value="UniProtKB-EC"/>
</dbReference>
<dbReference type="EC" id="3.1.1.5" evidence="2 9"/>
<dbReference type="GO" id="GO:0046475">
    <property type="term" value="P:glycerophospholipid catabolic process"/>
    <property type="evidence" value="ECO:0007669"/>
    <property type="project" value="TreeGrafter"/>
</dbReference>
<dbReference type="SUPFAM" id="SSF52151">
    <property type="entry name" value="FabD/lysophospholipase-like"/>
    <property type="match status" value="1"/>
</dbReference>
<comment type="catalytic activity">
    <reaction evidence="9">
        <text>a 1-acyl-sn-glycero-3-phosphocholine + H2O = sn-glycerol 3-phosphocholine + a fatty acid + H(+)</text>
        <dbReference type="Rhea" id="RHEA:15177"/>
        <dbReference type="ChEBI" id="CHEBI:15377"/>
        <dbReference type="ChEBI" id="CHEBI:15378"/>
        <dbReference type="ChEBI" id="CHEBI:16870"/>
        <dbReference type="ChEBI" id="CHEBI:28868"/>
        <dbReference type="ChEBI" id="CHEBI:58168"/>
        <dbReference type="EC" id="3.1.1.5"/>
    </reaction>
</comment>